<dbReference type="AlphaFoldDB" id="A0A9P5P3V5"/>
<dbReference type="OrthoDB" id="2985334at2759"/>
<dbReference type="Proteomes" id="UP000772434">
    <property type="component" value="Unassembled WGS sequence"/>
</dbReference>
<name>A0A9P5P3V5_9AGAR</name>
<accession>A0A9P5P3V5</accession>
<gene>
    <name evidence="1" type="ORF">BDP27DRAFT_1433144</name>
</gene>
<proteinExistence type="predicted"/>
<sequence>MFIPIALNGRVGNIYHPLSTELYILPLCTRRLELNLKFLSYVVTLPRTDLVSLALQASSNLCMRAMPSWLMDVDWAIRNLPGSHEHLHTLQLIDPASIKRLTHGICTTTLQQLDHDIDTMHKLRLLRGRLEPSEFFLQFADTTKPSSQ</sequence>
<reference evidence="1" key="1">
    <citation type="submission" date="2020-11" db="EMBL/GenBank/DDBJ databases">
        <authorList>
            <consortium name="DOE Joint Genome Institute"/>
            <person name="Ahrendt S."/>
            <person name="Riley R."/>
            <person name="Andreopoulos W."/>
            <person name="Labutti K."/>
            <person name="Pangilinan J."/>
            <person name="Ruiz-Duenas F.J."/>
            <person name="Barrasa J.M."/>
            <person name="Sanchez-Garcia M."/>
            <person name="Camarero S."/>
            <person name="Miyauchi S."/>
            <person name="Serrano A."/>
            <person name="Linde D."/>
            <person name="Babiker R."/>
            <person name="Drula E."/>
            <person name="Ayuso-Fernandez I."/>
            <person name="Pacheco R."/>
            <person name="Padilla G."/>
            <person name="Ferreira P."/>
            <person name="Barriuso J."/>
            <person name="Kellner H."/>
            <person name="Castanera R."/>
            <person name="Alfaro M."/>
            <person name="Ramirez L."/>
            <person name="Pisabarro A.G."/>
            <person name="Kuo A."/>
            <person name="Tritt A."/>
            <person name="Lipzen A."/>
            <person name="He G."/>
            <person name="Yan M."/>
            <person name="Ng V."/>
            <person name="Cullen D."/>
            <person name="Martin F."/>
            <person name="Rosso M.-N."/>
            <person name="Henrissat B."/>
            <person name="Hibbett D."/>
            <person name="Martinez A.T."/>
            <person name="Grigoriev I.V."/>
        </authorList>
    </citation>
    <scope>NUCLEOTIDE SEQUENCE</scope>
    <source>
        <strain evidence="1">AH 40177</strain>
    </source>
</reference>
<organism evidence="1 2">
    <name type="scientific">Rhodocollybia butyracea</name>
    <dbReference type="NCBI Taxonomy" id="206335"/>
    <lineage>
        <taxon>Eukaryota</taxon>
        <taxon>Fungi</taxon>
        <taxon>Dikarya</taxon>
        <taxon>Basidiomycota</taxon>
        <taxon>Agaricomycotina</taxon>
        <taxon>Agaricomycetes</taxon>
        <taxon>Agaricomycetidae</taxon>
        <taxon>Agaricales</taxon>
        <taxon>Marasmiineae</taxon>
        <taxon>Omphalotaceae</taxon>
        <taxon>Rhodocollybia</taxon>
    </lineage>
</organism>
<evidence type="ECO:0000313" key="1">
    <source>
        <dbReference type="EMBL" id="KAF9056968.1"/>
    </source>
</evidence>
<dbReference type="EMBL" id="JADNRY010000404">
    <property type="protein sequence ID" value="KAF9056968.1"/>
    <property type="molecule type" value="Genomic_DNA"/>
</dbReference>
<keyword evidence="2" id="KW-1185">Reference proteome</keyword>
<protein>
    <submittedName>
        <fullName evidence="1">Uncharacterized protein</fullName>
    </submittedName>
</protein>
<evidence type="ECO:0000313" key="2">
    <source>
        <dbReference type="Proteomes" id="UP000772434"/>
    </source>
</evidence>
<comment type="caution">
    <text evidence="1">The sequence shown here is derived from an EMBL/GenBank/DDBJ whole genome shotgun (WGS) entry which is preliminary data.</text>
</comment>